<evidence type="ECO:0000313" key="2">
    <source>
        <dbReference type="Proteomes" id="UP001199525"/>
    </source>
</evidence>
<dbReference type="EMBL" id="JAIVFQ010000093">
    <property type="protein sequence ID" value="MCC5603814.1"/>
    <property type="molecule type" value="Genomic_DNA"/>
</dbReference>
<dbReference type="RefSeq" id="WP_229489603.1">
    <property type="nucleotide sequence ID" value="NZ_JAIVFQ010000093.1"/>
</dbReference>
<comment type="caution">
    <text evidence="1">The sequence shown here is derived from an EMBL/GenBank/DDBJ whole genome shotgun (WGS) entry which is preliminary data.</text>
</comment>
<reference evidence="1 2" key="1">
    <citation type="journal article" date="2021" name="Microorganisms">
        <title>Genome Evolution of Filamentous Cyanobacterium Nostoc Species: From Facultative Symbiosis to Free Living.</title>
        <authorList>
            <person name="Huo D."/>
            <person name="Li H."/>
            <person name="Cai F."/>
            <person name="Guo X."/>
            <person name="Qiao Z."/>
            <person name="Wang W."/>
            <person name="Yu G."/>
            <person name="Li R."/>
        </authorList>
    </citation>
    <scope>NUCLEOTIDE SEQUENCE [LARGE SCALE GENOMIC DNA]</scope>
    <source>
        <strain evidence="1 2">CHAB 5714</strain>
    </source>
</reference>
<organism evidence="1 2">
    <name type="scientific">Nostoc favosum CHAB5714</name>
    <dbReference type="NCBI Taxonomy" id="2780399"/>
    <lineage>
        <taxon>Bacteria</taxon>
        <taxon>Bacillati</taxon>
        <taxon>Cyanobacteriota</taxon>
        <taxon>Cyanophyceae</taxon>
        <taxon>Nostocales</taxon>
        <taxon>Nostocaceae</taxon>
        <taxon>Nostoc</taxon>
        <taxon>Nostoc favosum</taxon>
    </lineage>
</organism>
<accession>A0ABS8IIV8</accession>
<name>A0ABS8IIV8_9NOSO</name>
<gene>
    <name evidence="1" type="ORF">LC586_32750</name>
</gene>
<proteinExistence type="predicted"/>
<keyword evidence="2" id="KW-1185">Reference proteome</keyword>
<evidence type="ECO:0000313" key="1">
    <source>
        <dbReference type="EMBL" id="MCC5603814.1"/>
    </source>
</evidence>
<sequence>MEPVDVVDGDIQRELLRWYKEASSKDAERCLLCFISWILKQECVKLKANFANNHKFSLSDLLPYVLNDNGKEPRPGSPECFSRQILQSFDSTKGSSLTTWTIRKFKQYQPLNKFLLECGVYRISDWAILNDTKLPYLTKVLQNFYNWLNSEIQNAECLLQSYHEVYRLERLKDGRRGTHEKCVAPTTLQLQKIAALIAKKSARVVDSQTVIKELQTLASRLREYRIYKRGGSFLGESIDAPIAGNQADDKSKLRIDEISASVADNLLDENYLEGNKAQFIEDFLEFYRQQSQTYLRQALTSVIESRVEYLQRKKGDKAQNFLIALELSECQNIAMTEIAKRLGIRAQDAVSRLLKLKELYADVHQELLKKEVLKNLGNDIFNHLRDINLYSDLESLKALNKQITDALAEDVSTKISVYLCEYLNTRKN</sequence>
<dbReference type="Proteomes" id="UP001199525">
    <property type="component" value="Unassembled WGS sequence"/>
</dbReference>
<protein>
    <submittedName>
        <fullName evidence="1">Uncharacterized protein</fullName>
    </submittedName>
</protein>